<name>A0A0F9EZM2_9ZZZZ</name>
<evidence type="ECO:0008006" key="2">
    <source>
        <dbReference type="Google" id="ProtNLM"/>
    </source>
</evidence>
<accession>A0A0F9EZM2</accession>
<protein>
    <recommendedName>
        <fullName evidence="2">Deacylase</fullName>
    </recommendedName>
</protein>
<evidence type="ECO:0000313" key="1">
    <source>
        <dbReference type="EMBL" id="KKL71671.1"/>
    </source>
</evidence>
<sequence>MTTKKQVYAYGGVSLDLYPNPHFVIAPNFAAGYYNKGDGKDLGFPLEFRSGIEAAIKFTNQMRIGAHISHTSNASLGRKNPGLETVIFFLAIPLGNS</sequence>
<organism evidence="1">
    <name type="scientific">marine sediment metagenome</name>
    <dbReference type="NCBI Taxonomy" id="412755"/>
    <lineage>
        <taxon>unclassified sequences</taxon>
        <taxon>metagenomes</taxon>
        <taxon>ecological metagenomes</taxon>
    </lineage>
</organism>
<dbReference type="AlphaFoldDB" id="A0A0F9EZM2"/>
<reference evidence="1" key="1">
    <citation type="journal article" date="2015" name="Nature">
        <title>Complex archaea that bridge the gap between prokaryotes and eukaryotes.</title>
        <authorList>
            <person name="Spang A."/>
            <person name="Saw J.H."/>
            <person name="Jorgensen S.L."/>
            <person name="Zaremba-Niedzwiedzka K."/>
            <person name="Martijn J."/>
            <person name="Lind A.E."/>
            <person name="van Eijk R."/>
            <person name="Schleper C."/>
            <person name="Guy L."/>
            <person name="Ettema T.J."/>
        </authorList>
    </citation>
    <scope>NUCLEOTIDE SEQUENCE</scope>
</reference>
<dbReference type="Pfam" id="PF09411">
    <property type="entry name" value="PagL"/>
    <property type="match status" value="1"/>
</dbReference>
<dbReference type="Gene3D" id="2.40.160.20">
    <property type="match status" value="1"/>
</dbReference>
<dbReference type="EMBL" id="LAZR01025521">
    <property type="protein sequence ID" value="KKL71671.1"/>
    <property type="molecule type" value="Genomic_DNA"/>
</dbReference>
<dbReference type="InterPro" id="IPR018550">
    <property type="entry name" value="Lipid-A_deacylase-rel"/>
</dbReference>
<comment type="caution">
    <text evidence="1">The sequence shown here is derived from an EMBL/GenBank/DDBJ whole genome shotgun (WGS) entry which is preliminary data.</text>
</comment>
<proteinExistence type="predicted"/>
<gene>
    <name evidence="1" type="ORF">LCGC14_2092600</name>
</gene>